<dbReference type="AlphaFoldDB" id="A0A8T2Q8Z0"/>
<name>A0A8T2Q8Z0_CERRI</name>
<evidence type="ECO:0000313" key="2">
    <source>
        <dbReference type="EMBL" id="KAH7280098.1"/>
    </source>
</evidence>
<evidence type="ECO:0000256" key="1">
    <source>
        <dbReference type="SAM" id="Phobius"/>
    </source>
</evidence>
<organism evidence="2 3">
    <name type="scientific">Ceratopteris richardii</name>
    <name type="common">Triangle waterfern</name>
    <dbReference type="NCBI Taxonomy" id="49495"/>
    <lineage>
        <taxon>Eukaryota</taxon>
        <taxon>Viridiplantae</taxon>
        <taxon>Streptophyta</taxon>
        <taxon>Embryophyta</taxon>
        <taxon>Tracheophyta</taxon>
        <taxon>Polypodiopsida</taxon>
        <taxon>Polypodiidae</taxon>
        <taxon>Polypodiales</taxon>
        <taxon>Pteridineae</taxon>
        <taxon>Pteridaceae</taxon>
        <taxon>Parkerioideae</taxon>
        <taxon>Ceratopteris</taxon>
    </lineage>
</organism>
<keyword evidence="3" id="KW-1185">Reference proteome</keyword>
<feature type="transmembrane region" description="Helical" evidence="1">
    <location>
        <begin position="23"/>
        <end position="44"/>
    </location>
</feature>
<accession>A0A8T2Q8Z0</accession>
<sequence>MCDRGTFECELIPTYSILIVKNFLCHLFYLTFPLYLLNVIYWSFYTMVPAGTPLNLISIRYSPLYPCNNTPEPLIILLTIRDAEFSCARQSKIWHFGRLGLKWKLSKKRA</sequence>
<protein>
    <submittedName>
        <fullName evidence="2">Uncharacterized protein</fullName>
    </submittedName>
</protein>
<proteinExistence type="predicted"/>
<keyword evidence="1" id="KW-0472">Membrane</keyword>
<dbReference type="EMBL" id="CM035442">
    <property type="protein sequence ID" value="KAH7280098.1"/>
    <property type="molecule type" value="Genomic_DNA"/>
</dbReference>
<reference evidence="2" key="1">
    <citation type="submission" date="2021-08" db="EMBL/GenBank/DDBJ databases">
        <title>WGS assembly of Ceratopteris richardii.</title>
        <authorList>
            <person name="Marchant D.B."/>
            <person name="Chen G."/>
            <person name="Jenkins J."/>
            <person name="Shu S."/>
            <person name="Leebens-Mack J."/>
            <person name="Grimwood J."/>
            <person name="Schmutz J."/>
            <person name="Soltis P."/>
            <person name="Soltis D."/>
            <person name="Chen Z.-H."/>
        </authorList>
    </citation>
    <scope>NUCLEOTIDE SEQUENCE</scope>
    <source>
        <strain evidence="2">Whitten #5841</strain>
        <tissue evidence="2">Leaf</tissue>
    </source>
</reference>
<evidence type="ECO:0000313" key="3">
    <source>
        <dbReference type="Proteomes" id="UP000825935"/>
    </source>
</evidence>
<comment type="caution">
    <text evidence="2">The sequence shown here is derived from an EMBL/GenBank/DDBJ whole genome shotgun (WGS) entry which is preliminary data.</text>
</comment>
<keyword evidence="1" id="KW-0812">Transmembrane</keyword>
<keyword evidence="1" id="KW-1133">Transmembrane helix</keyword>
<gene>
    <name evidence="2" type="ORF">KP509_37G052300</name>
</gene>
<dbReference type="Proteomes" id="UP000825935">
    <property type="component" value="Chromosome 37"/>
</dbReference>